<dbReference type="AlphaFoldDB" id="A0A8C0W9E5"/>
<evidence type="ECO:0008006" key="2">
    <source>
        <dbReference type="Google" id="ProtNLM"/>
    </source>
</evidence>
<protein>
    <recommendedName>
        <fullName evidence="2">Fanconi anemia group C protein</fullName>
    </recommendedName>
</protein>
<dbReference type="GO" id="GO:0036297">
    <property type="term" value="P:interstrand cross-link repair"/>
    <property type="evidence" value="ECO:0007669"/>
    <property type="project" value="InterPro"/>
</dbReference>
<sequence>MAPSPKMAQDSLGLVSNCQFWLQKLSIWEQASTLETQQDICLHLPRFQEFLMQVYQSLKEMNSNTAVERVPIIGQVLAKSCWNPFILAYDESQKILIWCLCCLINKEPQNSGESELNSWTRVADIPPRSQGYELS</sequence>
<dbReference type="PANTHER" id="PTHR16798:SF0">
    <property type="entry name" value="FANCONI ANEMIA GROUP C PROTEIN"/>
    <property type="match status" value="1"/>
</dbReference>
<organism evidence="1">
    <name type="scientific">Castor canadensis</name>
    <name type="common">American beaver</name>
    <dbReference type="NCBI Taxonomy" id="51338"/>
    <lineage>
        <taxon>Eukaryota</taxon>
        <taxon>Metazoa</taxon>
        <taxon>Chordata</taxon>
        <taxon>Craniata</taxon>
        <taxon>Vertebrata</taxon>
        <taxon>Euteleostomi</taxon>
        <taxon>Mammalia</taxon>
        <taxon>Eutheria</taxon>
        <taxon>Euarchontoglires</taxon>
        <taxon>Glires</taxon>
        <taxon>Rodentia</taxon>
        <taxon>Castorimorpha</taxon>
        <taxon>Castoridae</taxon>
        <taxon>Castor</taxon>
    </lineage>
</organism>
<accession>A0A8C0W9E5</accession>
<dbReference type="GO" id="GO:0043240">
    <property type="term" value="C:Fanconi anaemia nuclear complex"/>
    <property type="evidence" value="ECO:0007669"/>
    <property type="project" value="InterPro"/>
</dbReference>
<evidence type="ECO:0000313" key="1">
    <source>
        <dbReference type="Ensembl" id="ENSCCNP00000006452.1"/>
    </source>
</evidence>
<name>A0A8C0W9E5_CASCN</name>
<dbReference type="Ensembl" id="ENSCCNT00000008482.1">
    <property type="protein sequence ID" value="ENSCCNP00000006452.1"/>
    <property type="gene ID" value="ENSCCNG00000006816.1"/>
</dbReference>
<proteinExistence type="predicted"/>
<dbReference type="PRINTS" id="PR00494">
    <property type="entry name" value="FANCONICGENE"/>
</dbReference>
<dbReference type="Pfam" id="PF02106">
    <property type="entry name" value="Fanconi_C"/>
    <property type="match status" value="1"/>
</dbReference>
<dbReference type="GO" id="GO:0006289">
    <property type="term" value="P:nucleotide-excision repair"/>
    <property type="evidence" value="ECO:0007669"/>
    <property type="project" value="TreeGrafter"/>
</dbReference>
<reference evidence="1" key="1">
    <citation type="submission" date="2023-09" db="UniProtKB">
        <authorList>
            <consortium name="Ensembl"/>
        </authorList>
    </citation>
    <scope>IDENTIFICATION</scope>
</reference>
<gene>
    <name evidence="1" type="primary">Fancc</name>
</gene>
<dbReference type="PANTHER" id="PTHR16798">
    <property type="entry name" value="FANCONI ANEMIA GROUP C PROTEIN FANCC"/>
    <property type="match status" value="1"/>
</dbReference>
<dbReference type="GO" id="GO:0034599">
    <property type="term" value="P:cellular response to oxidative stress"/>
    <property type="evidence" value="ECO:0007669"/>
    <property type="project" value="TreeGrafter"/>
</dbReference>
<dbReference type="InterPro" id="IPR000686">
    <property type="entry name" value="FANCC"/>
</dbReference>